<dbReference type="GO" id="GO:0005667">
    <property type="term" value="C:transcription regulator complex"/>
    <property type="evidence" value="ECO:0007669"/>
    <property type="project" value="TreeGrafter"/>
</dbReference>
<dbReference type="Proteomes" id="UP000821837">
    <property type="component" value="Unassembled WGS sequence"/>
</dbReference>
<evidence type="ECO:0000256" key="3">
    <source>
        <dbReference type="ARBA" id="ARBA00023163"/>
    </source>
</evidence>
<feature type="compositionally biased region" description="Basic residues" evidence="4">
    <location>
        <begin position="303"/>
        <end position="312"/>
    </location>
</feature>
<keyword evidence="6" id="KW-1185">Reference proteome</keyword>
<dbReference type="OrthoDB" id="2187714at2759"/>
<evidence type="ECO:0000256" key="1">
    <source>
        <dbReference type="ARBA" id="ARBA00023015"/>
    </source>
</evidence>
<name>A0A9D4PBW9_RHISA</name>
<accession>A0A9D4PBW9</accession>
<dbReference type="GO" id="GO:0000981">
    <property type="term" value="F:DNA-binding transcription factor activity, RNA polymerase II-specific"/>
    <property type="evidence" value="ECO:0007669"/>
    <property type="project" value="TreeGrafter"/>
</dbReference>
<dbReference type="AlphaFoldDB" id="A0A9D4PBW9"/>
<dbReference type="PANTHER" id="PTHR11462:SF35">
    <property type="entry name" value="TRANSCRIPTION FACTOR JRA"/>
    <property type="match status" value="1"/>
</dbReference>
<evidence type="ECO:0000313" key="6">
    <source>
        <dbReference type="Proteomes" id="UP000821837"/>
    </source>
</evidence>
<dbReference type="EMBL" id="JABSTV010001255">
    <property type="protein sequence ID" value="KAH7935077.1"/>
    <property type="molecule type" value="Genomic_DNA"/>
</dbReference>
<feature type="compositionally biased region" description="Basic and acidic residues" evidence="4">
    <location>
        <begin position="330"/>
        <end position="347"/>
    </location>
</feature>
<keyword evidence="1" id="KW-0805">Transcription regulation</keyword>
<dbReference type="PRINTS" id="PR00043">
    <property type="entry name" value="LEUZIPPRJUN"/>
</dbReference>
<keyword evidence="2" id="KW-0238">DNA-binding</keyword>
<feature type="region of interest" description="Disordered" evidence="4">
    <location>
        <begin position="1"/>
        <end position="22"/>
    </location>
</feature>
<organism evidence="5 6">
    <name type="scientific">Rhipicephalus sanguineus</name>
    <name type="common">Brown dog tick</name>
    <name type="synonym">Ixodes sanguineus</name>
    <dbReference type="NCBI Taxonomy" id="34632"/>
    <lineage>
        <taxon>Eukaryota</taxon>
        <taxon>Metazoa</taxon>
        <taxon>Ecdysozoa</taxon>
        <taxon>Arthropoda</taxon>
        <taxon>Chelicerata</taxon>
        <taxon>Arachnida</taxon>
        <taxon>Acari</taxon>
        <taxon>Parasitiformes</taxon>
        <taxon>Ixodida</taxon>
        <taxon>Ixodoidea</taxon>
        <taxon>Ixodidae</taxon>
        <taxon>Rhipicephalinae</taxon>
        <taxon>Rhipicephalus</taxon>
        <taxon>Rhipicephalus</taxon>
    </lineage>
</organism>
<dbReference type="VEuPathDB" id="VectorBase:RSAN_034551"/>
<feature type="compositionally biased region" description="Polar residues" evidence="4">
    <location>
        <begin position="273"/>
        <end position="282"/>
    </location>
</feature>
<comment type="caution">
    <text evidence="5">The sequence shown here is derived from an EMBL/GenBank/DDBJ whole genome shotgun (WGS) entry which is preliminary data.</text>
</comment>
<sequence>MNLDLDNAGRPEHSSEVGCSSSLLTTPDLDNLQLTSPELNELMMGFYALEMTPARTTPFSLIEQEEHYPSGYADWLPQLQLQQQEQTQELPQSVLQQYVTPSSNVSDSGALTSNTNFVVASSTKPSVTGDYVEDKTQVVPALGATPPGLDELLKGLYALESPLIPPTLFSLNEEEEQYPSGCADGLPQLQRQQQEQTEPMLQQHVTSGPNIADSGVSASYPSFVLPSVSPHSVTGDYVKDKTQTVPALDATSPLWYISSDEDSRGGDCAHPTTMHQAPQQQPRCEDFITLKRTAALDLDNARSHQHNSKQARKLQTVPRQVAEPPLSPIHMRDREKSKVRERRDGKRIARARCRQRQINCNSQLRVKVSALKMEIAMMEAIVKSLRYQLRLLGQQVMTHVMQCCQI</sequence>
<feature type="region of interest" description="Disordered" evidence="4">
    <location>
        <begin position="261"/>
        <end position="283"/>
    </location>
</feature>
<reference evidence="5" key="2">
    <citation type="submission" date="2021-09" db="EMBL/GenBank/DDBJ databases">
        <authorList>
            <person name="Jia N."/>
            <person name="Wang J."/>
            <person name="Shi W."/>
            <person name="Du L."/>
            <person name="Sun Y."/>
            <person name="Zhan W."/>
            <person name="Jiang J."/>
            <person name="Wang Q."/>
            <person name="Zhang B."/>
            <person name="Ji P."/>
            <person name="Sakyi L.B."/>
            <person name="Cui X."/>
            <person name="Yuan T."/>
            <person name="Jiang B."/>
            <person name="Yang W."/>
            <person name="Lam T.T.-Y."/>
            <person name="Chang Q."/>
            <person name="Ding S."/>
            <person name="Wang X."/>
            <person name="Zhu J."/>
            <person name="Ruan X."/>
            <person name="Zhao L."/>
            <person name="Wei J."/>
            <person name="Que T."/>
            <person name="Du C."/>
            <person name="Cheng J."/>
            <person name="Dai P."/>
            <person name="Han X."/>
            <person name="Huang E."/>
            <person name="Gao Y."/>
            <person name="Liu J."/>
            <person name="Shao H."/>
            <person name="Ye R."/>
            <person name="Li L."/>
            <person name="Wei W."/>
            <person name="Wang X."/>
            <person name="Wang C."/>
            <person name="Huo Q."/>
            <person name="Li W."/>
            <person name="Guo W."/>
            <person name="Chen H."/>
            <person name="Chen S."/>
            <person name="Zhou L."/>
            <person name="Zhou L."/>
            <person name="Ni X."/>
            <person name="Tian J."/>
            <person name="Zhou Y."/>
            <person name="Sheng Y."/>
            <person name="Liu T."/>
            <person name="Pan Y."/>
            <person name="Xia L."/>
            <person name="Li J."/>
            <person name="Zhao F."/>
            <person name="Cao W."/>
        </authorList>
    </citation>
    <scope>NUCLEOTIDE SEQUENCE</scope>
    <source>
        <strain evidence="5">Rsan-2018</strain>
        <tissue evidence="5">Larvae</tissue>
    </source>
</reference>
<dbReference type="GO" id="GO:0000978">
    <property type="term" value="F:RNA polymerase II cis-regulatory region sequence-specific DNA binding"/>
    <property type="evidence" value="ECO:0007669"/>
    <property type="project" value="TreeGrafter"/>
</dbReference>
<evidence type="ECO:0000256" key="2">
    <source>
        <dbReference type="ARBA" id="ARBA00023125"/>
    </source>
</evidence>
<dbReference type="CDD" id="cd14686">
    <property type="entry name" value="bZIP"/>
    <property type="match status" value="1"/>
</dbReference>
<reference evidence="5" key="1">
    <citation type="journal article" date="2020" name="Cell">
        <title>Large-Scale Comparative Analyses of Tick Genomes Elucidate Their Genetic Diversity and Vector Capacities.</title>
        <authorList>
            <consortium name="Tick Genome and Microbiome Consortium (TIGMIC)"/>
            <person name="Jia N."/>
            <person name="Wang J."/>
            <person name="Shi W."/>
            <person name="Du L."/>
            <person name="Sun Y."/>
            <person name="Zhan W."/>
            <person name="Jiang J.F."/>
            <person name="Wang Q."/>
            <person name="Zhang B."/>
            <person name="Ji P."/>
            <person name="Bell-Sakyi L."/>
            <person name="Cui X.M."/>
            <person name="Yuan T.T."/>
            <person name="Jiang B.G."/>
            <person name="Yang W.F."/>
            <person name="Lam T.T."/>
            <person name="Chang Q.C."/>
            <person name="Ding S.J."/>
            <person name="Wang X.J."/>
            <person name="Zhu J.G."/>
            <person name="Ruan X.D."/>
            <person name="Zhao L."/>
            <person name="Wei J.T."/>
            <person name="Ye R.Z."/>
            <person name="Que T.C."/>
            <person name="Du C.H."/>
            <person name="Zhou Y.H."/>
            <person name="Cheng J.X."/>
            <person name="Dai P.F."/>
            <person name="Guo W.B."/>
            <person name="Han X.H."/>
            <person name="Huang E.J."/>
            <person name="Li L.F."/>
            <person name="Wei W."/>
            <person name="Gao Y.C."/>
            <person name="Liu J.Z."/>
            <person name="Shao H.Z."/>
            <person name="Wang X."/>
            <person name="Wang C.C."/>
            <person name="Yang T.C."/>
            <person name="Huo Q.B."/>
            <person name="Li W."/>
            <person name="Chen H.Y."/>
            <person name="Chen S.E."/>
            <person name="Zhou L.G."/>
            <person name="Ni X.B."/>
            <person name="Tian J.H."/>
            <person name="Sheng Y."/>
            <person name="Liu T."/>
            <person name="Pan Y.S."/>
            <person name="Xia L.Y."/>
            <person name="Li J."/>
            <person name="Zhao F."/>
            <person name="Cao W.C."/>
        </authorList>
    </citation>
    <scope>NUCLEOTIDE SEQUENCE</scope>
    <source>
        <strain evidence="5">Rsan-2018</strain>
    </source>
</reference>
<evidence type="ECO:0000256" key="4">
    <source>
        <dbReference type="SAM" id="MobiDB-lite"/>
    </source>
</evidence>
<keyword evidence="3" id="KW-0804">Transcription</keyword>
<gene>
    <name evidence="5" type="ORF">HPB52_003681</name>
</gene>
<dbReference type="Gene3D" id="1.20.5.170">
    <property type="match status" value="1"/>
</dbReference>
<dbReference type="GO" id="GO:0042127">
    <property type="term" value="P:regulation of cell population proliferation"/>
    <property type="evidence" value="ECO:0007669"/>
    <property type="project" value="TreeGrafter"/>
</dbReference>
<dbReference type="InterPro" id="IPR050946">
    <property type="entry name" value="AP-1_TF_bZIP"/>
</dbReference>
<protein>
    <recommendedName>
        <fullName evidence="7">BZIP domain-containing protein</fullName>
    </recommendedName>
</protein>
<dbReference type="InterPro" id="IPR002112">
    <property type="entry name" value="Leuzip_Jun"/>
</dbReference>
<feature type="region of interest" description="Disordered" evidence="4">
    <location>
        <begin position="300"/>
        <end position="347"/>
    </location>
</feature>
<dbReference type="PANTHER" id="PTHR11462">
    <property type="entry name" value="JUN TRANSCRIPTION FACTOR-RELATED"/>
    <property type="match status" value="1"/>
</dbReference>
<proteinExistence type="predicted"/>
<evidence type="ECO:0000313" key="5">
    <source>
        <dbReference type="EMBL" id="KAH7935077.1"/>
    </source>
</evidence>
<dbReference type="GO" id="GO:0051726">
    <property type="term" value="P:regulation of cell cycle"/>
    <property type="evidence" value="ECO:0007669"/>
    <property type="project" value="TreeGrafter"/>
</dbReference>
<evidence type="ECO:0008006" key="7">
    <source>
        <dbReference type="Google" id="ProtNLM"/>
    </source>
</evidence>